<reference evidence="1" key="1">
    <citation type="submission" date="2019-08" db="EMBL/GenBank/DDBJ databases">
        <authorList>
            <person name="Kucharzyk K."/>
            <person name="Murdoch R.W."/>
            <person name="Higgins S."/>
            <person name="Loffler F."/>
        </authorList>
    </citation>
    <scope>NUCLEOTIDE SEQUENCE</scope>
</reference>
<name>A0A645E458_9ZZZZ</name>
<organism evidence="1">
    <name type="scientific">bioreactor metagenome</name>
    <dbReference type="NCBI Taxonomy" id="1076179"/>
    <lineage>
        <taxon>unclassified sequences</taxon>
        <taxon>metagenomes</taxon>
        <taxon>ecological metagenomes</taxon>
    </lineage>
</organism>
<dbReference type="EMBL" id="VSSQ01042739">
    <property type="protein sequence ID" value="MPM96351.1"/>
    <property type="molecule type" value="Genomic_DNA"/>
</dbReference>
<evidence type="ECO:0000313" key="1">
    <source>
        <dbReference type="EMBL" id="MPM96351.1"/>
    </source>
</evidence>
<proteinExistence type="predicted"/>
<comment type="caution">
    <text evidence="1">The sequence shown here is derived from an EMBL/GenBank/DDBJ whole genome shotgun (WGS) entry which is preliminary data.</text>
</comment>
<sequence length="75" mass="8609">MGEEPKGKNARHALLFHKPYLFRALWNRLDSVAVELPLPVDHGAFNRQYRGGELLGFETVGVLCEHVRRHRIADC</sequence>
<gene>
    <name evidence="1" type="ORF">SDC9_143511</name>
</gene>
<accession>A0A645E458</accession>
<dbReference type="AlphaFoldDB" id="A0A645E458"/>
<protein>
    <submittedName>
        <fullName evidence="1">Uncharacterized protein</fullName>
    </submittedName>
</protein>